<protein>
    <submittedName>
        <fullName evidence="2">Uncharacterized protein</fullName>
    </submittedName>
</protein>
<reference evidence="2 3" key="1">
    <citation type="journal article" name="Sci. Rep.">
        <title>Genome-scale phylogenetic analyses confirm Olpidium as the closest living zoosporic fungus to the non-flagellated, terrestrial fungi.</title>
        <authorList>
            <person name="Chang Y."/>
            <person name="Rochon D."/>
            <person name="Sekimoto S."/>
            <person name="Wang Y."/>
            <person name="Chovatia M."/>
            <person name="Sandor L."/>
            <person name="Salamov A."/>
            <person name="Grigoriev I.V."/>
            <person name="Stajich J.E."/>
            <person name="Spatafora J.W."/>
        </authorList>
    </citation>
    <scope>NUCLEOTIDE SEQUENCE [LARGE SCALE GENOMIC DNA]</scope>
    <source>
        <strain evidence="2">S191</strain>
    </source>
</reference>
<name>A0A8H8DMH0_9FUNG</name>
<dbReference type="EMBL" id="JAEFCI010000131">
    <property type="protein sequence ID" value="KAG5463746.1"/>
    <property type="molecule type" value="Genomic_DNA"/>
</dbReference>
<dbReference type="Proteomes" id="UP000673691">
    <property type="component" value="Unassembled WGS sequence"/>
</dbReference>
<feature type="region of interest" description="Disordered" evidence="1">
    <location>
        <begin position="49"/>
        <end position="74"/>
    </location>
</feature>
<comment type="caution">
    <text evidence="2">The sequence shown here is derived from an EMBL/GenBank/DDBJ whole genome shotgun (WGS) entry which is preliminary data.</text>
</comment>
<keyword evidence="3" id="KW-1185">Reference proteome</keyword>
<evidence type="ECO:0000256" key="1">
    <source>
        <dbReference type="SAM" id="MobiDB-lite"/>
    </source>
</evidence>
<feature type="non-terminal residue" evidence="2">
    <location>
        <position position="74"/>
    </location>
</feature>
<organism evidence="2 3">
    <name type="scientific">Olpidium bornovanus</name>
    <dbReference type="NCBI Taxonomy" id="278681"/>
    <lineage>
        <taxon>Eukaryota</taxon>
        <taxon>Fungi</taxon>
        <taxon>Fungi incertae sedis</taxon>
        <taxon>Olpidiomycota</taxon>
        <taxon>Olpidiomycotina</taxon>
        <taxon>Olpidiomycetes</taxon>
        <taxon>Olpidiales</taxon>
        <taxon>Olpidiaceae</taxon>
        <taxon>Olpidium</taxon>
    </lineage>
</organism>
<evidence type="ECO:0000313" key="2">
    <source>
        <dbReference type="EMBL" id="KAG5463746.1"/>
    </source>
</evidence>
<proteinExistence type="predicted"/>
<dbReference type="AlphaFoldDB" id="A0A8H8DMH0"/>
<gene>
    <name evidence="2" type="ORF">BJ554DRAFT_2471</name>
</gene>
<sequence length="74" mass="7758">MWQILLPVWQIYRRGSWGKSCGNPCGRSLPNPAANPTAGSVTARLLRHAGNGDGYDGGRQLDADDDGTAGDGGM</sequence>
<accession>A0A8H8DMH0</accession>
<evidence type="ECO:0000313" key="3">
    <source>
        <dbReference type="Proteomes" id="UP000673691"/>
    </source>
</evidence>